<dbReference type="AlphaFoldDB" id="A0A0F9Y9W6"/>
<accession>A0A0F9Y9W6</accession>
<comment type="caution">
    <text evidence="1">The sequence shown here is derived from an EMBL/GenBank/DDBJ whole genome shotgun (WGS) entry which is preliminary data.</text>
</comment>
<organism evidence="1">
    <name type="scientific">marine sediment metagenome</name>
    <dbReference type="NCBI Taxonomy" id="412755"/>
    <lineage>
        <taxon>unclassified sequences</taxon>
        <taxon>metagenomes</taxon>
        <taxon>ecological metagenomes</taxon>
    </lineage>
</organism>
<proteinExistence type="predicted"/>
<name>A0A0F9Y9W6_9ZZZZ</name>
<protein>
    <submittedName>
        <fullName evidence="1">Uncharacterized protein</fullName>
    </submittedName>
</protein>
<sequence length="345" mass="38393">MKKQTILSAAIAAAVAGSLALTAVSIQADDHDFEAPRTEWGTPDLRGVWNFSSNTPLERPRNYGDRQFYTPEEVIARDQRAAEAAAASDGNSSQGGVGGYNQFWVEGMPQDLNLRTSILTYPEDGRMPARVEGAPVAFGGLGPDYNGERPVRVAVGGIAKDGPEDRGVSERCLLGFNSVPPFMPSMYNNNVQLFQTEDHFVIYNEMIHESRIVPMDGRDYIPENITQWTGDSRGYWEGDTLVVETRNFNSKTQTFRGTGISSNKTLTEKFTRTAEGVVEYEFTVEDPLAFEDKITGVVPMFRSDGEMFEYACHEGNYGMINILRGQRVEDGTWDHENNRAMRLGQ</sequence>
<evidence type="ECO:0000313" key="1">
    <source>
        <dbReference type="EMBL" id="KKO08772.1"/>
    </source>
</evidence>
<reference evidence="1" key="1">
    <citation type="journal article" date="2015" name="Nature">
        <title>Complex archaea that bridge the gap between prokaryotes and eukaryotes.</title>
        <authorList>
            <person name="Spang A."/>
            <person name="Saw J.H."/>
            <person name="Jorgensen S.L."/>
            <person name="Zaremba-Niedzwiedzka K."/>
            <person name="Martijn J."/>
            <person name="Lind A.E."/>
            <person name="van Eijk R."/>
            <person name="Schleper C."/>
            <person name="Guy L."/>
            <person name="Ettema T.J."/>
        </authorList>
    </citation>
    <scope>NUCLEOTIDE SEQUENCE</scope>
</reference>
<gene>
    <name evidence="1" type="ORF">LCGC14_0038910</name>
</gene>
<dbReference type="EMBL" id="LAZR01000008">
    <property type="protein sequence ID" value="KKO08772.1"/>
    <property type="molecule type" value="Genomic_DNA"/>
</dbReference>